<gene>
    <name evidence="3" type="ORF">UCRPC4_g00599</name>
</gene>
<evidence type="ECO:0000313" key="3">
    <source>
        <dbReference type="EMBL" id="KKY28432.1"/>
    </source>
</evidence>
<feature type="domain" description="Protein kinase" evidence="2">
    <location>
        <begin position="356"/>
        <end position="679"/>
    </location>
</feature>
<protein>
    <recommendedName>
        <fullName evidence="2">Protein kinase domain-containing protein</fullName>
    </recommendedName>
</protein>
<dbReference type="PROSITE" id="PS50011">
    <property type="entry name" value="PROTEIN_KINASE_DOM"/>
    <property type="match status" value="1"/>
</dbReference>
<feature type="region of interest" description="Disordered" evidence="1">
    <location>
        <begin position="339"/>
        <end position="367"/>
    </location>
</feature>
<dbReference type="CDD" id="cd00180">
    <property type="entry name" value="PKc"/>
    <property type="match status" value="1"/>
</dbReference>
<dbReference type="AlphaFoldDB" id="A0A0G2F0T9"/>
<evidence type="ECO:0000259" key="2">
    <source>
        <dbReference type="PROSITE" id="PS50011"/>
    </source>
</evidence>
<dbReference type="Proteomes" id="UP000053317">
    <property type="component" value="Unassembled WGS sequence"/>
</dbReference>
<feature type="region of interest" description="Disordered" evidence="1">
    <location>
        <begin position="1"/>
        <end position="38"/>
    </location>
</feature>
<sequence>MFGKLKKCSESRKQTTDPTSGEHDSVPNLLSAQAPEETTSIPETIKCEVIIDVLAPNLEETRDDALKSLFYKTSLGKPDQCRRNLFSYKFFSEINDLRWAATDTFRQIEGKATSQLAPLKDGLVHRNGVMQWNYEIPLHIARFATALCQRQGQPVQESFYLRVYWEYSRYQFGSIKESSLTDLLYGTFNNYMQRNWRDEYYIPSADIESILSLDVIERVVQTEKHLKDLNEEHAAGKIKVYHSRMFALCIHTRKLECFRPLFDAGITDFSLELEEIPMIPGTKGGDIDDLNRSKIMFFAYQFSDELSAKSLPRQTVVPIHTKDLDDQIYGRELISGEEGEHIKAHRRTPTTKTASDKEPGYLGKGSQGKVTKISIEQNHHKFSGGTTKVFAVKKFFEPTVFEQEVKMLEQLAEHPHPHIHVHLAAFMYKGSEDSYVLFPYAKTNLQALMEQYTKPASHTAKPVEWLLSQVAGLAGALAQIHDLRMGPDRTEGIHHDIKPANVLLFTTQPGPMRWDDCQLKLADFGCGKLQKLIAREGRDTIYTYTPRGTITYHGPETLRQDEGTARFGKEFDVWALSCVFLEILDWFFLSGGVETKSFSEERVDDDQTQPSRTDQFWYKREENPSAKLKPSVVKKINSLRGSCFGGKPAFLNVIEVVQRCLEISPKARMHAAELAINLLSSCSKARRDLSLDPDCYAIPDAFDENQCLKPERRQRRNALVLHEVEGTWE</sequence>
<dbReference type="PANTHER" id="PTHR24359:SF1">
    <property type="entry name" value="INHIBITOR OF NUCLEAR FACTOR KAPPA-B KINASE EPSILON SUBUNIT HOMOLOG 1-RELATED"/>
    <property type="match status" value="1"/>
</dbReference>
<dbReference type="Gene3D" id="1.10.510.10">
    <property type="entry name" value="Transferase(Phosphotransferase) domain 1"/>
    <property type="match status" value="1"/>
</dbReference>
<dbReference type="Pfam" id="PF00069">
    <property type="entry name" value="Pkinase"/>
    <property type="match status" value="1"/>
</dbReference>
<organism evidence="3 4">
    <name type="scientific">Phaeomoniella chlamydospora</name>
    <name type="common">Phaeoacremonium chlamydosporum</name>
    <dbReference type="NCBI Taxonomy" id="158046"/>
    <lineage>
        <taxon>Eukaryota</taxon>
        <taxon>Fungi</taxon>
        <taxon>Dikarya</taxon>
        <taxon>Ascomycota</taxon>
        <taxon>Pezizomycotina</taxon>
        <taxon>Eurotiomycetes</taxon>
        <taxon>Chaetothyriomycetidae</taxon>
        <taxon>Phaeomoniellales</taxon>
        <taxon>Phaeomoniellaceae</taxon>
        <taxon>Phaeomoniella</taxon>
    </lineage>
</organism>
<dbReference type="PANTHER" id="PTHR24359">
    <property type="entry name" value="SERINE/THREONINE-PROTEIN KINASE SBK1"/>
    <property type="match status" value="1"/>
</dbReference>
<dbReference type="GO" id="GO:0004674">
    <property type="term" value="F:protein serine/threonine kinase activity"/>
    <property type="evidence" value="ECO:0007669"/>
    <property type="project" value="TreeGrafter"/>
</dbReference>
<dbReference type="InterPro" id="IPR011009">
    <property type="entry name" value="Kinase-like_dom_sf"/>
</dbReference>
<reference evidence="3 4" key="1">
    <citation type="submission" date="2015-05" db="EMBL/GenBank/DDBJ databases">
        <title>Distinctive expansion of gene families associated with plant cell wall degradation and secondary metabolism in the genomes of grapevine trunk pathogens.</title>
        <authorList>
            <person name="Lawrence D.P."/>
            <person name="Travadon R."/>
            <person name="Rolshausen P.E."/>
            <person name="Baumgartner K."/>
        </authorList>
    </citation>
    <scope>NUCLEOTIDE SEQUENCE [LARGE SCALE GENOMIC DNA]</scope>
    <source>
        <strain evidence="3">UCRPC4</strain>
    </source>
</reference>
<comment type="caution">
    <text evidence="3">The sequence shown here is derived from an EMBL/GenBank/DDBJ whole genome shotgun (WGS) entry which is preliminary data.</text>
</comment>
<accession>A0A0G2F0T9</accession>
<keyword evidence="4" id="KW-1185">Reference proteome</keyword>
<dbReference type="EMBL" id="LCWF01000013">
    <property type="protein sequence ID" value="KKY28432.1"/>
    <property type="molecule type" value="Genomic_DNA"/>
</dbReference>
<feature type="compositionally biased region" description="Basic and acidic residues" evidence="1">
    <location>
        <begin position="7"/>
        <end position="25"/>
    </location>
</feature>
<dbReference type="SUPFAM" id="SSF56112">
    <property type="entry name" value="Protein kinase-like (PK-like)"/>
    <property type="match status" value="1"/>
</dbReference>
<evidence type="ECO:0000313" key="4">
    <source>
        <dbReference type="Proteomes" id="UP000053317"/>
    </source>
</evidence>
<dbReference type="GO" id="GO:0005524">
    <property type="term" value="F:ATP binding"/>
    <property type="evidence" value="ECO:0007669"/>
    <property type="project" value="InterPro"/>
</dbReference>
<reference evidence="3 4" key="2">
    <citation type="submission" date="2015-05" db="EMBL/GenBank/DDBJ databases">
        <authorList>
            <person name="Morales-Cruz A."/>
            <person name="Amrine K.C."/>
            <person name="Cantu D."/>
        </authorList>
    </citation>
    <scope>NUCLEOTIDE SEQUENCE [LARGE SCALE GENOMIC DNA]</scope>
    <source>
        <strain evidence="3">UCRPC4</strain>
    </source>
</reference>
<dbReference type="OrthoDB" id="1046782at2759"/>
<feature type="compositionally biased region" description="Polar residues" evidence="1">
    <location>
        <begin position="28"/>
        <end position="38"/>
    </location>
</feature>
<evidence type="ECO:0000256" key="1">
    <source>
        <dbReference type="SAM" id="MobiDB-lite"/>
    </source>
</evidence>
<dbReference type="InterPro" id="IPR000719">
    <property type="entry name" value="Prot_kinase_dom"/>
</dbReference>
<dbReference type="SMART" id="SM00220">
    <property type="entry name" value="S_TKc"/>
    <property type="match status" value="1"/>
</dbReference>
<proteinExistence type="predicted"/>
<name>A0A0G2F0T9_PHACM</name>